<feature type="region of interest" description="Disordered" evidence="2">
    <location>
        <begin position="128"/>
        <end position="151"/>
    </location>
</feature>
<feature type="transmembrane region" description="Helical" evidence="3">
    <location>
        <begin position="199"/>
        <end position="219"/>
    </location>
</feature>
<dbReference type="InterPro" id="IPR050445">
    <property type="entry name" value="Bact_polysacc_biosynth/exp"/>
</dbReference>
<feature type="transmembrane region" description="Helical" evidence="3">
    <location>
        <begin position="530"/>
        <end position="550"/>
    </location>
</feature>
<feature type="compositionally biased region" description="Pro residues" evidence="2">
    <location>
        <begin position="137"/>
        <end position="146"/>
    </location>
</feature>
<protein>
    <submittedName>
        <fullName evidence="4">Capsule biosynthesis protein</fullName>
    </submittedName>
</protein>
<accession>A0ABT4XPW9</accession>
<feature type="coiled-coil region" evidence="1">
    <location>
        <begin position="363"/>
        <end position="500"/>
    </location>
</feature>
<evidence type="ECO:0000256" key="3">
    <source>
        <dbReference type="SAM" id="Phobius"/>
    </source>
</evidence>
<dbReference type="RefSeq" id="WP_271431322.1">
    <property type="nucleotide sequence ID" value="NZ_JAQIOY010000001.1"/>
</dbReference>
<feature type="region of interest" description="Disordered" evidence="2">
    <location>
        <begin position="1"/>
        <end position="69"/>
    </location>
</feature>
<keyword evidence="3" id="KW-0812">Transmembrane</keyword>
<evidence type="ECO:0000256" key="2">
    <source>
        <dbReference type="SAM" id="MobiDB-lite"/>
    </source>
</evidence>
<keyword evidence="3" id="KW-1133">Transmembrane helix</keyword>
<dbReference type="Proteomes" id="UP001210720">
    <property type="component" value="Unassembled WGS sequence"/>
</dbReference>
<reference evidence="4 5" key="1">
    <citation type="submission" date="2023-01" db="EMBL/GenBank/DDBJ databases">
        <title>Thalassococcus onchidii sp. nov., isolated from a marine invertebrate from the South China Sea.</title>
        <authorList>
            <person name="Xu S."/>
            <person name="Liu Z."/>
            <person name="Xu Y."/>
        </authorList>
    </citation>
    <scope>NUCLEOTIDE SEQUENCE [LARGE SCALE GENOMIC DNA]</scope>
    <source>
        <strain evidence="4 5">KCTC 32084</strain>
    </source>
</reference>
<gene>
    <name evidence="4" type="ORF">PFY00_04595</name>
</gene>
<proteinExistence type="predicted"/>
<evidence type="ECO:0000313" key="5">
    <source>
        <dbReference type="Proteomes" id="UP001210720"/>
    </source>
</evidence>
<dbReference type="EMBL" id="JAQIOY010000001">
    <property type="protein sequence ID" value="MDA7423993.1"/>
    <property type="molecule type" value="Genomic_DNA"/>
</dbReference>
<evidence type="ECO:0000256" key="1">
    <source>
        <dbReference type="SAM" id="Coils"/>
    </source>
</evidence>
<organism evidence="4 5">
    <name type="scientific">Thalassococcus lentus</name>
    <dbReference type="NCBI Taxonomy" id="1210524"/>
    <lineage>
        <taxon>Bacteria</taxon>
        <taxon>Pseudomonadati</taxon>
        <taxon>Pseudomonadota</taxon>
        <taxon>Alphaproteobacteria</taxon>
        <taxon>Rhodobacterales</taxon>
        <taxon>Roseobacteraceae</taxon>
        <taxon>Thalassococcus</taxon>
    </lineage>
</organism>
<sequence>MTTKPKAKKFRIKRSAAAGSAGLPDDMAAQPAAPRPQQPAAPTRPEPVGTGRAGEVSSANQVAAETDIDAIRQEGLTGRQLRMARRVAQKHGLPATSDFDAVRLLRAKGIDPFQRANMLELVVPGEGEAAAKAKPQQPTPQQPGQPPAEQKIQLPQTMQVQKQQLPSTEMVNPAERRAAEIMQIQRDLSKRRRRKMMLLLTRLAFFVGLPTLLAGYYFYAVATPMYSTKSEFLILKAENQGGAMGSLFSGTQFATNQDAIAVQSYLVSKDAMLRLDQDVGFKSHYTQEFIDPIQRLDAEPSNEEAYKLYKRNIEIGYDPTEGVIKMEIMAADAQTAADFSKALIGYAEDRVDNLSLRKRSNAVEDAEAGLLEAEISRREAQEKLVRMQQEGAIIDPEGRIAALRGQINNVEIQLQEKNLQLAALLDNSRPNRAKVEGAQGDVRRLEALLSDLNNQMVSATEGEDSLAEKAVQIKLAEADLASSDLRLQSALERLEQARRDADSQARYLTTSVEPVASEDPSYPRKFENTILAFLIFGGAYLMVSLTASILREQVAS</sequence>
<feature type="compositionally biased region" description="Basic residues" evidence="2">
    <location>
        <begin position="1"/>
        <end position="14"/>
    </location>
</feature>
<keyword evidence="1" id="KW-0175">Coiled coil</keyword>
<evidence type="ECO:0000313" key="4">
    <source>
        <dbReference type="EMBL" id="MDA7423993.1"/>
    </source>
</evidence>
<dbReference type="PANTHER" id="PTHR32309:SF13">
    <property type="entry name" value="FERRIC ENTEROBACTIN TRANSPORT PROTEIN FEPE"/>
    <property type="match status" value="1"/>
</dbReference>
<keyword evidence="5" id="KW-1185">Reference proteome</keyword>
<comment type="caution">
    <text evidence="4">The sequence shown here is derived from an EMBL/GenBank/DDBJ whole genome shotgun (WGS) entry which is preliminary data.</text>
</comment>
<dbReference type="PANTHER" id="PTHR32309">
    <property type="entry name" value="TYROSINE-PROTEIN KINASE"/>
    <property type="match status" value="1"/>
</dbReference>
<feature type="compositionally biased region" description="Pro residues" evidence="2">
    <location>
        <begin position="33"/>
        <end position="45"/>
    </location>
</feature>
<keyword evidence="3" id="KW-0472">Membrane</keyword>
<name>A0ABT4XPW9_9RHOB</name>